<comment type="caution">
    <text evidence="9">The sequence shown here is derived from an EMBL/GenBank/DDBJ whole genome shotgun (WGS) entry which is preliminary data.</text>
</comment>
<evidence type="ECO:0000256" key="5">
    <source>
        <dbReference type="ARBA" id="ARBA00023242"/>
    </source>
</evidence>
<dbReference type="GO" id="GO:0045892">
    <property type="term" value="P:negative regulation of DNA-templated transcription"/>
    <property type="evidence" value="ECO:0007669"/>
    <property type="project" value="UniProtKB-UniRule"/>
</dbReference>
<organism evidence="9 10">
    <name type="scientific">Hibiscus trionum</name>
    <name type="common">Flower of an hour</name>
    <dbReference type="NCBI Taxonomy" id="183268"/>
    <lineage>
        <taxon>Eukaryota</taxon>
        <taxon>Viridiplantae</taxon>
        <taxon>Streptophyta</taxon>
        <taxon>Embryophyta</taxon>
        <taxon>Tracheophyta</taxon>
        <taxon>Spermatophyta</taxon>
        <taxon>Magnoliopsida</taxon>
        <taxon>eudicotyledons</taxon>
        <taxon>Gunneridae</taxon>
        <taxon>Pentapetalae</taxon>
        <taxon>rosids</taxon>
        <taxon>malvids</taxon>
        <taxon>Malvales</taxon>
        <taxon>Malvaceae</taxon>
        <taxon>Malvoideae</taxon>
        <taxon>Hibiscus</taxon>
    </lineage>
</organism>
<keyword evidence="2 6" id="KW-0678">Repressor</keyword>
<dbReference type="NCBIfam" id="TIGR01568">
    <property type="entry name" value="A_thal_3678"/>
    <property type="match status" value="1"/>
</dbReference>
<name>A0A9W7MB86_HIBTR</name>
<gene>
    <name evidence="9" type="ORF">HRI_003397000</name>
</gene>
<sequence length="175" mass="19670">MSSNKKQLLKTLLSVNAGCGCSRPKLSDAYEPQPKKPPQNPSNTENDDLTSTSVSFNNIDTVSSSSTTDSELPDLQTLSKPKLRRHCPKILNSIPVVKDSNDPYKDFRHSMLQMIVEKRIDSEDDLDELLRCFLELNSRCHHRVIVEAFTEIRDRIVTVQDPEPCFVHGGEKSGS</sequence>
<evidence type="ECO:0000256" key="2">
    <source>
        <dbReference type="ARBA" id="ARBA00022491"/>
    </source>
</evidence>
<feature type="region of interest" description="Disordered" evidence="7">
    <location>
        <begin position="18"/>
        <end position="79"/>
    </location>
</feature>
<accession>A0A9W7MB86</accession>
<evidence type="ECO:0000259" key="8">
    <source>
        <dbReference type="PROSITE" id="PS51754"/>
    </source>
</evidence>
<dbReference type="InterPro" id="IPR006458">
    <property type="entry name" value="Ovate_C"/>
</dbReference>
<dbReference type="PROSITE" id="PS51754">
    <property type="entry name" value="OVATE"/>
    <property type="match status" value="1"/>
</dbReference>
<feature type="compositionally biased region" description="Low complexity" evidence="7">
    <location>
        <begin position="60"/>
        <end position="70"/>
    </location>
</feature>
<dbReference type="AlphaFoldDB" id="A0A9W7MB86"/>
<keyword evidence="4 6" id="KW-0804">Transcription</keyword>
<dbReference type="PROSITE" id="PS51257">
    <property type="entry name" value="PROKAR_LIPOPROTEIN"/>
    <property type="match status" value="1"/>
</dbReference>
<dbReference type="PANTHER" id="PTHR33057:SF138">
    <property type="entry name" value="TRANSCRIPTION REPRESSOR OFP10"/>
    <property type="match status" value="1"/>
</dbReference>
<feature type="domain" description="OVATE" evidence="8">
    <location>
        <begin position="96"/>
        <end position="155"/>
    </location>
</feature>
<dbReference type="InterPro" id="IPR038933">
    <property type="entry name" value="Ovate"/>
</dbReference>
<dbReference type="GO" id="GO:0005634">
    <property type="term" value="C:nucleus"/>
    <property type="evidence" value="ECO:0007669"/>
    <property type="project" value="UniProtKB-SubCell"/>
</dbReference>
<evidence type="ECO:0000256" key="7">
    <source>
        <dbReference type="SAM" id="MobiDB-lite"/>
    </source>
</evidence>
<keyword evidence="10" id="KW-1185">Reference proteome</keyword>
<evidence type="ECO:0000256" key="4">
    <source>
        <dbReference type="ARBA" id="ARBA00023163"/>
    </source>
</evidence>
<comment type="function">
    <text evidence="6">Transcriptional repressor that regulates multiple aspects of plant growth and development.</text>
</comment>
<dbReference type="Proteomes" id="UP001165190">
    <property type="component" value="Unassembled WGS sequence"/>
</dbReference>
<dbReference type="EMBL" id="BSYR01000030">
    <property type="protein sequence ID" value="GMI97277.1"/>
    <property type="molecule type" value="Genomic_DNA"/>
</dbReference>
<feature type="compositionally biased region" description="Polar residues" evidence="7">
    <location>
        <begin position="49"/>
        <end position="59"/>
    </location>
</feature>
<protein>
    <recommendedName>
        <fullName evidence="6">Transcription repressor</fullName>
    </recommendedName>
    <alternativeName>
        <fullName evidence="6">Ovate family protein</fullName>
    </alternativeName>
</protein>
<evidence type="ECO:0000313" key="10">
    <source>
        <dbReference type="Proteomes" id="UP001165190"/>
    </source>
</evidence>
<dbReference type="PANTHER" id="PTHR33057">
    <property type="entry name" value="TRANSCRIPTION REPRESSOR OFP7-RELATED"/>
    <property type="match status" value="1"/>
</dbReference>
<dbReference type="OrthoDB" id="1928390at2759"/>
<proteinExistence type="predicted"/>
<evidence type="ECO:0000256" key="3">
    <source>
        <dbReference type="ARBA" id="ARBA00023015"/>
    </source>
</evidence>
<dbReference type="Pfam" id="PF04844">
    <property type="entry name" value="Ovate"/>
    <property type="match status" value="1"/>
</dbReference>
<evidence type="ECO:0000313" key="9">
    <source>
        <dbReference type="EMBL" id="GMI97277.1"/>
    </source>
</evidence>
<keyword evidence="5 6" id="KW-0539">Nucleus</keyword>
<reference evidence="9" key="1">
    <citation type="submission" date="2023-05" db="EMBL/GenBank/DDBJ databases">
        <title>Genome and transcriptome analyses reveal genes involved in the formation of fine ridges on petal epidermal cells in Hibiscus trionum.</title>
        <authorList>
            <person name="Koshimizu S."/>
            <person name="Masuda S."/>
            <person name="Ishii T."/>
            <person name="Shirasu K."/>
            <person name="Hoshino A."/>
            <person name="Arita M."/>
        </authorList>
    </citation>
    <scope>NUCLEOTIDE SEQUENCE</scope>
    <source>
        <strain evidence="9">Hamamatsu line</strain>
    </source>
</reference>
<evidence type="ECO:0000256" key="6">
    <source>
        <dbReference type="RuleBase" id="RU367028"/>
    </source>
</evidence>
<keyword evidence="3 6" id="KW-0805">Transcription regulation</keyword>
<evidence type="ECO:0000256" key="1">
    <source>
        <dbReference type="ARBA" id="ARBA00004123"/>
    </source>
</evidence>
<comment type="subcellular location">
    <subcellularLocation>
        <location evidence="1 6">Nucleus</location>
    </subcellularLocation>
</comment>